<keyword evidence="4" id="KW-0472">Membrane</keyword>
<dbReference type="GO" id="GO:0009279">
    <property type="term" value="C:cell outer membrane"/>
    <property type="evidence" value="ECO:0007669"/>
    <property type="project" value="UniProtKB-SubCell"/>
</dbReference>
<reference evidence="9" key="1">
    <citation type="submission" date="2020-08" db="EMBL/GenBank/DDBJ databases">
        <title>Genomic Encyclopedia of Type Strains, Phase IV (KMG-IV): sequencing the most valuable type-strain genomes for metagenomic binning, comparative biology and taxonomic classification.</title>
        <authorList>
            <person name="Goeker M."/>
        </authorList>
    </citation>
    <scope>NUCLEOTIDE SEQUENCE [LARGE SCALE GENOMIC DNA]</scope>
    <source>
        <strain evidence="9">DSM 105720</strain>
    </source>
</reference>
<dbReference type="Pfam" id="PF14322">
    <property type="entry name" value="SusD-like_3"/>
    <property type="match status" value="1"/>
</dbReference>
<dbReference type="Pfam" id="PF07980">
    <property type="entry name" value="SusD_RagB"/>
    <property type="match status" value="1"/>
</dbReference>
<dbReference type="AlphaFoldDB" id="A0A840CW18"/>
<evidence type="ECO:0000313" key="10">
    <source>
        <dbReference type="Proteomes" id="UP000560658"/>
    </source>
</evidence>
<gene>
    <name evidence="9" type="ORF">GGR06_001308</name>
</gene>
<feature type="chain" id="PRO_5032452211" description="RagB/SusD family nutrient uptake outer membrane protein" evidence="6">
    <location>
        <begin position="24"/>
        <end position="564"/>
    </location>
</feature>
<evidence type="ECO:0000256" key="3">
    <source>
        <dbReference type="ARBA" id="ARBA00022729"/>
    </source>
</evidence>
<dbReference type="EMBL" id="JACIER010000004">
    <property type="protein sequence ID" value="MBB4043526.1"/>
    <property type="molecule type" value="Genomic_DNA"/>
</dbReference>
<feature type="domain" description="RagB/SusD" evidence="7">
    <location>
        <begin position="283"/>
        <end position="546"/>
    </location>
</feature>
<dbReference type="Gene3D" id="1.25.40.390">
    <property type="match status" value="1"/>
</dbReference>
<keyword evidence="5" id="KW-0998">Cell outer membrane</keyword>
<sequence length="564" mass="63797">MKKNNKYLLIAMVAGLFTWTGCVDDFLTQTNNTNPNQDNFIDSKEALDALTAPLYSVVWWQFNEKFYYGMGDGRANNLTAMYSNYIFPYTNITETSLTATLLDAWGSFYNVIAQSNNAINTIQNKSQGVTDLQKTQSIAEARFMRGLAYWYLGSLWGKAVIYENTEALVNNFVIPPHKRSDVIEFAIRDLEFAAKYLPKEPSKAGRLTKYSAFGILSRVYLSMAGLTDNGEYTGSNLVTDYNRGTRNAYYLDLSRKAALKVVNESAYKLLDNYGDLFTYEHNNNSESLFSLQWVAGHPDATGWGSNNPQQAFFAWESMITNDGAAWGNATYASYNLVSEYDPQDRERRHATICTYGEFYPELCKAQGGYTYGVTTGGYKEKCNIKKWVNGSLADNGVNQKQSSGLMTTMIRLAEVYLNLAEATLGNNASTTDETALLYFNKVRERAGMTPKESVTYEDLRYERRIELALEGQYWYDLVRRAYYKQQEVVNYMNNQDRNASYVYDETEPTQYAKKADATPGTVSTATINSLLLPLPDTDTSKNPLLKGDPVDYTFTEAKITDLYE</sequence>
<dbReference type="InterPro" id="IPR012944">
    <property type="entry name" value="SusD_RagB_dom"/>
</dbReference>
<dbReference type="InterPro" id="IPR011990">
    <property type="entry name" value="TPR-like_helical_dom_sf"/>
</dbReference>
<comment type="caution">
    <text evidence="9">The sequence shown here is derived from an EMBL/GenBank/DDBJ whole genome shotgun (WGS) entry which is preliminary data.</text>
</comment>
<evidence type="ECO:0000256" key="6">
    <source>
        <dbReference type="SAM" id="SignalP"/>
    </source>
</evidence>
<comment type="subcellular location">
    <subcellularLocation>
        <location evidence="1">Cell outer membrane</location>
    </subcellularLocation>
</comment>
<evidence type="ECO:0000259" key="7">
    <source>
        <dbReference type="Pfam" id="PF07980"/>
    </source>
</evidence>
<dbReference type="InterPro" id="IPR033985">
    <property type="entry name" value="SusD-like_N"/>
</dbReference>
<name>A0A840CW18_9BACE</name>
<dbReference type="Proteomes" id="UP000560658">
    <property type="component" value="Unassembled WGS sequence"/>
</dbReference>
<keyword evidence="10" id="KW-1185">Reference proteome</keyword>
<evidence type="ECO:0000259" key="8">
    <source>
        <dbReference type="Pfam" id="PF14322"/>
    </source>
</evidence>
<comment type="similarity">
    <text evidence="2">Belongs to the SusD family.</text>
</comment>
<accession>A0A840CW18</accession>
<evidence type="ECO:0000256" key="4">
    <source>
        <dbReference type="ARBA" id="ARBA00023136"/>
    </source>
</evidence>
<evidence type="ECO:0000256" key="1">
    <source>
        <dbReference type="ARBA" id="ARBA00004442"/>
    </source>
</evidence>
<organism evidence="9 10">
    <name type="scientific">Bacteroides reticulotermitis</name>
    <dbReference type="NCBI Taxonomy" id="1133319"/>
    <lineage>
        <taxon>Bacteria</taxon>
        <taxon>Pseudomonadati</taxon>
        <taxon>Bacteroidota</taxon>
        <taxon>Bacteroidia</taxon>
        <taxon>Bacteroidales</taxon>
        <taxon>Bacteroidaceae</taxon>
        <taxon>Bacteroides</taxon>
    </lineage>
</organism>
<proteinExistence type="inferred from homology"/>
<dbReference type="RefSeq" id="WP_183208096.1">
    <property type="nucleotide sequence ID" value="NZ_JACIER010000004.1"/>
</dbReference>
<feature type="domain" description="SusD-like N-terminal" evidence="8">
    <location>
        <begin position="25"/>
        <end position="221"/>
    </location>
</feature>
<keyword evidence="3 6" id="KW-0732">Signal</keyword>
<evidence type="ECO:0000313" key="9">
    <source>
        <dbReference type="EMBL" id="MBB4043526.1"/>
    </source>
</evidence>
<protein>
    <recommendedName>
        <fullName evidence="11">RagB/SusD family nutrient uptake outer membrane protein</fullName>
    </recommendedName>
</protein>
<evidence type="ECO:0008006" key="11">
    <source>
        <dbReference type="Google" id="ProtNLM"/>
    </source>
</evidence>
<dbReference type="SUPFAM" id="SSF48452">
    <property type="entry name" value="TPR-like"/>
    <property type="match status" value="1"/>
</dbReference>
<dbReference type="PROSITE" id="PS51257">
    <property type="entry name" value="PROKAR_LIPOPROTEIN"/>
    <property type="match status" value="1"/>
</dbReference>
<feature type="signal peptide" evidence="6">
    <location>
        <begin position="1"/>
        <end position="23"/>
    </location>
</feature>
<evidence type="ECO:0000256" key="5">
    <source>
        <dbReference type="ARBA" id="ARBA00023237"/>
    </source>
</evidence>
<evidence type="ECO:0000256" key="2">
    <source>
        <dbReference type="ARBA" id="ARBA00006275"/>
    </source>
</evidence>